<dbReference type="InterPro" id="IPR005846">
    <property type="entry name" value="A-D-PHexomutase_a/b/a-III"/>
</dbReference>
<dbReference type="PANTHER" id="PTHR45745">
    <property type="entry name" value="PHOSPHOMANNOMUTASE 45A"/>
    <property type="match status" value="1"/>
</dbReference>
<dbReference type="SUPFAM" id="SSF55957">
    <property type="entry name" value="Phosphoglucomutase, C-terminal domain"/>
    <property type="match status" value="1"/>
</dbReference>
<dbReference type="InterPro" id="IPR005845">
    <property type="entry name" value="A-D-PHexomutase_a/b/a-II"/>
</dbReference>
<dbReference type="EMBL" id="AGDV01000006">
    <property type="protein sequence ID" value="EMB34946.1"/>
    <property type="molecule type" value="Genomic_DNA"/>
</dbReference>
<feature type="domain" description="Alpha-D-phosphohexomutase alpha/beta/alpha" evidence="10">
    <location>
        <begin position="214"/>
        <end position="319"/>
    </location>
</feature>
<evidence type="ECO:0000256" key="4">
    <source>
        <dbReference type="ARBA" id="ARBA00022723"/>
    </source>
</evidence>
<evidence type="ECO:0000256" key="3">
    <source>
        <dbReference type="ARBA" id="ARBA00022553"/>
    </source>
</evidence>
<dbReference type="Proteomes" id="UP000011705">
    <property type="component" value="Chromosome"/>
</dbReference>
<evidence type="ECO:0008006" key="13">
    <source>
        <dbReference type="Google" id="ProtNLM"/>
    </source>
</evidence>
<keyword evidence="6" id="KW-0413">Isomerase</keyword>
<feature type="domain" description="Alpha-D-phosphohexomutase alpha/beta/alpha" evidence="11">
    <location>
        <begin position="330"/>
        <end position="455"/>
    </location>
</feature>
<evidence type="ECO:0000259" key="11">
    <source>
        <dbReference type="Pfam" id="PF02880"/>
    </source>
</evidence>
<evidence type="ECO:0000256" key="7">
    <source>
        <dbReference type="RuleBase" id="RU004326"/>
    </source>
</evidence>
<dbReference type="GO" id="GO:0008973">
    <property type="term" value="F:phosphopentomutase activity"/>
    <property type="evidence" value="ECO:0007669"/>
    <property type="project" value="TreeGrafter"/>
</dbReference>
<dbReference type="CDD" id="cd05799">
    <property type="entry name" value="PGM2"/>
    <property type="match status" value="1"/>
</dbReference>
<keyword evidence="3" id="KW-0597">Phosphoprotein</keyword>
<evidence type="ECO:0000256" key="6">
    <source>
        <dbReference type="ARBA" id="ARBA00023235"/>
    </source>
</evidence>
<dbReference type="HOGENOM" id="CLU_016950_0_0_12"/>
<evidence type="ECO:0000259" key="8">
    <source>
        <dbReference type="Pfam" id="PF00408"/>
    </source>
</evidence>
<dbReference type="RefSeq" id="WP_002683479.1">
    <property type="nucleotide sequence ID" value="NZ_CM001795.1"/>
</dbReference>
<dbReference type="InterPro" id="IPR005843">
    <property type="entry name" value="A-D-PHexomutase_C"/>
</dbReference>
<accession>A0A0E2E630</accession>
<dbReference type="Pfam" id="PF02880">
    <property type="entry name" value="PGM_PMM_III"/>
    <property type="match status" value="1"/>
</dbReference>
<dbReference type="Pfam" id="PF02878">
    <property type="entry name" value="PGM_PMM_I"/>
    <property type="match status" value="1"/>
</dbReference>
<dbReference type="PRINTS" id="PR00509">
    <property type="entry name" value="PGMPMM"/>
</dbReference>
<comment type="cofactor">
    <cofactor evidence="1">
        <name>Mg(2+)</name>
        <dbReference type="ChEBI" id="CHEBI:18420"/>
    </cofactor>
</comment>
<evidence type="ECO:0000256" key="5">
    <source>
        <dbReference type="ARBA" id="ARBA00022842"/>
    </source>
</evidence>
<dbReference type="InterPro" id="IPR016055">
    <property type="entry name" value="A-D-PHexomutase_a/b/a-I/II/III"/>
</dbReference>
<dbReference type="Gene3D" id="3.30.310.50">
    <property type="entry name" value="Alpha-D-phosphohexomutase, C-terminal domain"/>
    <property type="match status" value="1"/>
</dbReference>
<dbReference type="GO" id="GO:0000287">
    <property type="term" value="F:magnesium ion binding"/>
    <property type="evidence" value="ECO:0007669"/>
    <property type="project" value="InterPro"/>
</dbReference>
<dbReference type="Pfam" id="PF02879">
    <property type="entry name" value="PGM_PMM_II"/>
    <property type="match status" value="1"/>
</dbReference>
<evidence type="ECO:0000259" key="9">
    <source>
        <dbReference type="Pfam" id="PF02878"/>
    </source>
</evidence>
<name>A0A0E2E630_TREDN</name>
<gene>
    <name evidence="12" type="ORF">HMPREF9726_00712</name>
</gene>
<evidence type="ECO:0000259" key="10">
    <source>
        <dbReference type="Pfam" id="PF02879"/>
    </source>
</evidence>
<evidence type="ECO:0000256" key="1">
    <source>
        <dbReference type="ARBA" id="ARBA00001946"/>
    </source>
</evidence>
<keyword evidence="5 7" id="KW-0460">Magnesium</keyword>
<feature type="domain" description="Alpha-D-phosphohexomutase C-terminal" evidence="8">
    <location>
        <begin position="497"/>
        <end position="554"/>
    </location>
</feature>
<protein>
    <recommendedName>
        <fullName evidence="13">Phosphoglucomutase</fullName>
    </recommendedName>
</protein>
<dbReference type="InterPro" id="IPR005841">
    <property type="entry name" value="Alpha-D-phosphohexomutase_SF"/>
</dbReference>
<comment type="similarity">
    <text evidence="2 7">Belongs to the phosphohexose mutase family.</text>
</comment>
<dbReference type="PANTHER" id="PTHR45745:SF1">
    <property type="entry name" value="PHOSPHOGLUCOMUTASE 2B-RELATED"/>
    <property type="match status" value="1"/>
</dbReference>
<keyword evidence="4 7" id="KW-0479">Metal-binding</keyword>
<dbReference type="Pfam" id="PF00408">
    <property type="entry name" value="PGM_PMM_IV"/>
    <property type="match status" value="1"/>
</dbReference>
<sequence length="587" mass="65372">MDKNEILNRAKKYVSEEKEVKFAEEVKALIEKNDEKELYDRFYRDLEFGTAGLRGIIGGGTNRMNPLVIKNATQGLADYLIEAKPDKAKAGSLSAVIAYDSRRFSDVFAKTAALIFAANNIRCYLFSSLRPTPELSYAIRELGCDTGIVVTASHNPPEYNGYKAYWSDGAQITPPHDSGIIKKVGEVSSIKMMSEEEALKNGKLVIIDKEIDEKYWAMLKKKISRQEIIKNMASKVKIVYTPLHGTGAVHVEKVLGEMGFNVISVPEQREPDGNFPTVSYPNPEDPKALKMAMDLAIKEGADILMATDPDADRFACAVKNDAGEMQLISGNQMGALFADYICLTLKEQNKLPQNAAIVRSIVTSPLSDLIAASYNVQSEECLTGFKWICGVAERMVSTGSHSYLYGYEESFGYNFGTEVRDKDGIASSAICAEMTLYWRSKGKSLLDRLNEIFSQFGFYGEKTINMVYPGAEGLKIMQDMMVRVRERNLSEIAGVKVKTIRDIQESTEYSPLEPAKKTKVTLPKSNVLQYYLEDGSIICIRPSGTEPKIKIYIIHSEKVVSSVEEAKKQSDKKIAEFEKEFNGVLNA</sequence>
<dbReference type="GO" id="GO:0006166">
    <property type="term" value="P:purine ribonucleoside salvage"/>
    <property type="evidence" value="ECO:0007669"/>
    <property type="project" value="TreeGrafter"/>
</dbReference>
<dbReference type="PATRIC" id="fig|999432.5.peg.740"/>
<comment type="caution">
    <text evidence="12">The sequence shown here is derived from an EMBL/GenBank/DDBJ whole genome shotgun (WGS) entry which is preliminary data.</text>
</comment>
<dbReference type="InterPro" id="IPR005844">
    <property type="entry name" value="A-D-PHexomutase_a/b/a-I"/>
</dbReference>
<dbReference type="GO" id="GO:0005975">
    <property type="term" value="P:carbohydrate metabolic process"/>
    <property type="evidence" value="ECO:0007669"/>
    <property type="project" value="InterPro"/>
</dbReference>
<evidence type="ECO:0000313" key="12">
    <source>
        <dbReference type="EMBL" id="EMB34946.1"/>
    </source>
</evidence>
<dbReference type="Gene3D" id="3.40.120.10">
    <property type="entry name" value="Alpha-D-Glucose-1,6-Bisphosphate, subunit A, domain 3"/>
    <property type="match status" value="3"/>
</dbReference>
<evidence type="ECO:0000256" key="2">
    <source>
        <dbReference type="ARBA" id="ARBA00010231"/>
    </source>
</evidence>
<dbReference type="SUPFAM" id="SSF53738">
    <property type="entry name" value="Phosphoglucomutase, first 3 domains"/>
    <property type="match status" value="3"/>
</dbReference>
<reference evidence="12" key="1">
    <citation type="submission" date="2012-01" db="EMBL/GenBank/DDBJ databases">
        <title>The Genome Sequence of Treponema denticola H-22.</title>
        <authorList>
            <consortium name="The Broad Institute Genome Sequencing Platform"/>
            <person name="Earl A."/>
            <person name="Ward D."/>
            <person name="Feldgarden M."/>
            <person name="Gevers D."/>
            <person name="Blanton J.M."/>
            <person name="Fenno C.J."/>
            <person name="Baranova O.V."/>
            <person name="Mathney J."/>
            <person name="Dewhirst F.E."/>
            <person name="Izard J."/>
            <person name="Young S.K."/>
            <person name="Zeng Q."/>
            <person name="Gargeya S."/>
            <person name="Fitzgerald M."/>
            <person name="Haas B."/>
            <person name="Abouelleil A."/>
            <person name="Alvarado L."/>
            <person name="Arachchi H.M."/>
            <person name="Berlin A."/>
            <person name="Chapman S.B."/>
            <person name="Gearin G."/>
            <person name="Goldberg J."/>
            <person name="Griggs A."/>
            <person name="Gujja S."/>
            <person name="Hansen M."/>
            <person name="Heiman D."/>
            <person name="Howarth C."/>
            <person name="Larimer J."/>
            <person name="Lui A."/>
            <person name="MacDonald P.J.P."/>
            <person name="McCowen C."/>
            <person name="Montmayeur A."/>
            <person name="Murphy C."/>
            <person name="Neiman D."/>
            <person name="Pearson M."/>
            <person name="Priest M."/>
            <person name="Roberts A."/>
            <person name="Saif S."/>
            <person name="Shea T."/>
            <person name="Sisk P."/>
            <person name="Stolte C."/>
            <person name="Sykes S."/>
            <person name="Wortman J."/>
            <person name="Nusbaum C."/>
            <person name="Birren B."/>
        </authorList>
    </citation>
    <scope>NUCLEOTIDE SEQUENCE [LARGE SCALE GENOMIC DNA]</scope>
    <source>
        <strain evidence="12">H-22</strain>
    </source>
</reference>
<dbReference type="PROSITE" id="PS00710">
    <property type="entry name" value="PGM_PMM"/>
    <property type="match status" value="1"/>
</dbReference>
<organism evidence="12">
    <name type="scientific">Treponema denticola H-22</name>
    <dbReference type="NCBI Taxonomy" id="999432"/>
    <lineage>
        <taxon>Bacteria</taxon>
        <taxon>Pseudomonadati</taxon>
        <taxon>Spirochaetota</taxon>
        <taxon>Spirochaetia</taxon>
        <taxon>Spirochaetales</taxon>
        <taxon>Treponemataceae</taxon>
        <taxon>Treponema</taxon>
    </lineage>
</organism>
<dbReference type="InterPro" id="IPR036900">
    <property type="entry name" value="A-D-PHexomutase_C_sf"/>
</dbReference>
<dbReference type="AlphaFoldDB" id="A0A0E2E630"/>
<feature type="domain" description="Alpha-D-phosphohexomutase alpha/beta/alpha" evidence="9">
    <location>
        <begin position="47"/>
        <end position="186"/>
    </location>
</feature>
<dbReference type="InterPro" id="IPR016066">
    <property type="entry name" value="A-D-PHexomutase_CS"/>
</dbReference>
<proteinExistence type="inferred from homology"/>